<sequence>MTSPDTSSPPPADPPGPPDQPPAAATRTMADVLKPLLESGFLVATVVAMIWIAGWSYADRFFAEFGLNLSAMDGLAQESILAYAVWVFRDGWQILLLCGLIVALIAASFLILWRPTAMFRLGLALMLVMLAAGGITGAARLGADRAIKQVHWLVDKGYQNFPRVVLSLKKDSAAAELLGEKATSTCLRKLFMDRKALYVYPGYESQKGKPPDVYILPLQDVQGIKVINSTVALCTP</sequence>
<dbReference type="Proteomes" id="UP000185678">
    <property type="component" value="Unassembled WGS sequence"/>
</dbReference>
<proteinExistence type="predicted"/>
<keyword evidence="2" id="KW-1133">Transmembrane helix</keyword>
<evidence type="ECO:0000256" key="1">
    <source>
        <dbReference type="SAM" id="MobiDB-lite"/>
    </source>
</evidence>
<dbReference type="OrthoDB" id="9950730at2"/>
<evidence type="ECO:0000313" key="4">
    <source>
        <dbReference type="Proteomes" id="UP000185678"/>
    </source>
</evidence>
<evidence type="ECO:0000313" key="3">
    <source>
        <dbReference type="EMBL" id="SIS57518.1"/>
    </source>
</evidence>
<feature type="compositionally biased region" description="Pro residues" evidence="1">
    <location>
        <begin position="7"/>
        <end position="21"/>
    </location>
</feature>
<organism evidence="3 4">
    <name type="scientific">Insolitispirillum peregrinum</name>
    <dbReference type="NCBI Taxonomy" id="80876"/>
    <lineage>
        <taxon>Bacteria</taxon>
        <taxon>Pseudomonadati</taxon>
        <taxon>Pseudomonadota</taxon>
        <taxon>Alphaproteobacteria</taxon>
        <taxon>Rhodospirillales</taxon>
        <taxon>Novispirillaceae</taxon>
        <taxon>Insolitispirillum</taxon>
    </lineage>
</organism>
<gene>
    <name evidence="3" type="ORF">SAMN05421779_102638</name>
</gene>
<reference evidence="3 4" key="1">
    <citation type="submission" date="2017-01" db="EMBL/GenBank/DDBJ databases">
        <authorList>
            <person name="Mah S.A."/>
            <person name="Swanson W.J."/>
            <person name="Moy G.W."/>
            <person name="Vacquier V.D."/>
        </authorList>
    </citation>
    <scope>NUCLEOTIDE SEQUENCE [LARGE SCALE GENOMIC DNA]</scope>
    <source>
        <strain evidence="3 4">DSM 11589</strain>
    </source>
</reference>
<keyword evidence="2" id="KW-0472">Membrane</keyword>
<dbReference type="AlphaFoldDB" id="A0A1N7K7I6"/>
<feature type="transmembrane region" description="Helical" evidence="2">
    <location>
        <begin position="69"/>
        <end position="87"/>
    </location>
</feature>
<evidence type="ECO:0000256" key="2">
    <source>
        <dbReference type="SAM" id="Phobius"/>
    </source>
</evidence>
<feature type="region of interest" description="Disordered" evidence="1">
    <location>
        <begin position="1"/>
        <end position="23"/>
    </location>
</feature>
<protein>
    <submittedName>
        <fullName evidence="3">Uncharacterized protein</fullName>
    </submittedName>
</protein>
<feature type="transmembrane region" description="Helical" evidence="2">
    <location>
        <begin position="36"/>
        <end position="57"/>
    </location>
</feature>
<dbReference type="RefSeq" id="WP_139332802.1">
    <property type="nucleotide sequence ID" value="NZ_FTOA01000002.1"/>
</dbReference>
<dbReference type="EMBL" id="FTOA01000002">
    <property type="protein sequence ID" value="SIS57518.1"/>
    <property type="molecule type" value="Genomic_DNA"/>
</dbReference>
<feature type="transmembrane region" description="Helical" evidence="2">
    <location>
        <begin position="119"/>
        <end position="139"/>
    </location>
</feature>
<keyword evidence="4" id="KW-1185">Reference proteome</keyword>
<accession>A0A1N7K7I6</accession>
<keyword evidence="2" id="KW-0812">Transmembrane</keyword>
<name>A0A1N7K7I6_9PROT</name>
<feature type="transmembrane region" description="Helical" evidence="2">
    <location>
        <begin position="94"/>
        <end position="113"/>
    </location>
</feature>